<feature type="compositionally biased region" description="Basic residues" evidence="1">
    <location>
        <begin position="48"/>
        <end position="59"/>
    </location>
</feature>
<evidence type="ECO:0000313" key="3">
    <source>
        <dbReference type="Proteomes" id="UP000664940"/>
    </source>
</evidence>
<evidence type="ECO:0000313" key="2">
    <source>
        <dbReference type="EMBL" id="KAF6078378.1"/>
    </source>
</evidence>
<protein>
    <submittedName>
        <fullName evidence="2">Uncharacterized protein</fullName>
    </submittedName>
</protein>
<name>A0A833YFQ6_9CHIR</name>
<reference evidence="2 3" key="1">
    <citation type="journal article" date="2020" name="Nature">
        <title>Six reference-quality genomes reveal evolution of bat adaptations.</title>
        <authorList>
            <person name="Jebb D."/>
            <person name="Huang Z."/>
            <person name="Pippel M."/>
            <person name="Hughes G.M."/>
            <person name="Lavrichenko K."/>
            <person name="Devanna P."/>
            <person name="Winkler S."/>
            <person name="Jermiin L.S."/>
            <person name="Skirmuntt E.C."/>
            <person name="Katzourakis A."/>
            <person name="Burkitt-Gray L."/>
            <person name="Ray D.A."/>
            <person name="Sullivan K.A.M."/>
            <person name="Roscito J.G."/>
            <person name="Kirilenko B.M."/>
            <person name="Davalos L.M."/>
            <person name="Corthals A.P."/>
            <person name="Power M.L."/>
            <person name="Jones G."/>
            <person name="Ransome R.D."/>
            <person name="Dechmann D.K.N."/>
            <person name="Locatelli A.G."/>
            <person name="Puechmaille S.J."/>
            <person name="Fedrigo O."/>
            <person name="Jarvis E.D."/>
            <person name="Hiller M."/>
            <person name="Vernes S.C."/>
            <person name="Myers E.W."/>
            <person name="Teeling E.C."/>
        </authorList>
    </citation>
    <scope>NUCLEOTIDE SEQUENCE [LARGE SCALE GENOMIC DNA]</scope>
    <source>
        <strain evidence="2">Bat1K_MPI-CBG_1</strain>
    </source>
</reference>
<organism evidence="2 3">
    <name type="scientific">Phyllostomus discolor</name>
    <name type="common">pale spear-nosed bat</name>
    <dbReference type="NCBI Taxonomy" id="89673"/>
    <lineage>
        <taxon>Eukaryota</taxon>
        <taxon>Metazoa</taxon>
        <taxon>Chordata</taxon>
        <taxon>Craniata</taxon>
        <taxon>Vertebrata</taxon>
        <taxon>Euteleostomi</taxon>
        <taxon>Mammalia</taxon>
        <taxon>Eutheria</taxon>
        <taxon>Laurasiatheria</taxon>
        <taxon>Chiroptera</taxon>
        <taxon>Yangochiroptera</taxon>
        <taxon>Phyllostomidae</taxon>
        <taxon>Phyllostominae</taxon>
        <taxon>Phyllostomus</taxon>
    </lineage>
</organism>
<dbReference type="EMBL" id="JABVXQ010000014">
    <property type="protein sequence ID" value="KAF6078378.1"/>
    <property type="molecule type" value="Genomic_DNA"/>
</dbReference>
<sequence length="134" mass="14352">MPLPAFNAHISSQDQTHSLRHRPALTKDCEPQPRAGCSTPSVLCARVRRPGKADRRRQTHGVDARDAGAPASTLIKPVSTGSEGKSRMYWDTGAPAPTPQPGAAPAPGIKPGAVRPRRPASQGPRLWTLWMPPD</sequence>
<evidence type="ECO:0000256" key="1">
    <source>
        <dbReference type="SAM" id="MobiDB-lite"/>
    </source>
</evidence>
<dbReference type="Proteomes" id="UP000664940">
    <property type="component" value="Unassembled WGS sequence"/>
</dbReference>
<feature type="region of interest" description="Disordered" evidence="1">
    <location>
        <begin position="48"/>
        <end position="134"/>
    </location>
</feature>
<accession>A0A833YFQ6</accession>
<feature type="region of interest" description="Disordered" evidence="1">
    <location>
        <begin position="1"/>
        <end position="20"/>
    </location>
</feature>
<comment type="caution">
    <text evidence="2">The sequence shown here is derived from an EMBL/GenBank/DDBJ whole genome shotgun (WGS) entry which is preliminary data.</text>
</comment>
<gene>
    <name evidence="2" type="ORF">HJG60_009222</name>
</gene>
<proteinExistence type="predicted"/>
<dbReference type="AlphaFoldDB" id="A0A833YFQ6"/>